<keyword evidence="3" id="KW-0597">Phosphoprotein</keyword>
<dbReference type="PANTHER" id="PTHR45453:SF1">
    <property type="entry name" value="PHOSPHATE REGULON SENSOR PROTEIN PHOR"/>
    <property type="match status" value="1"/>
</dbReference>
<name>A0ABU3SV51_9ALTE</name>
<keyword evidence="6" id="KW-0902">Two-component regulatory system</keyword>
<dbReference type="EMBL" id="JAWDIO010000002">
    <property type="protein sequence ID" value="MDU0353886.1"/>
    <property type="molecule type" value="Genomic_DNA"/>
</dbReference>
<proteinExistence type="predicted"/>
<dbReference type="SMART" id="SM00387">
    <property type="entry name" value="HATPase_c"/>
    <property type="match status" value="1"/>
</dbReference>
<keyword evidence="8" id="KW-0547">Nucleotide-binding</keyword>
<dbReference type="RefSeq" id="WP_316025525.1">
    <property type="nucleotide sequence ID" value="NZ_JAWDIO010000002.1"/>
</dbReference>
<dbReference type="SUPFAM" id="SSF55874">
    <property type="entry name" value="ATPase domain of HSP90 chaperone/DNA topoisomerase II/histidine kinase"/>
    <property type="match status" value="1"/>
</dbReference>
<dbReference type="InterPro" id="IPR036890">
    <property type="entry name" value="HATPase_C_sf"/>
</dbReference>
<evidence type="ECO:0000256" key="6">
    <source>
        <dbReference type="ARBA" id="ARBA00023012"/>
    </source>
</evidence>
<organism evidence="8 9">
    <name type="scientific">Paraglaciecola aquimarina</name>
    <dbReference type="NCBI Taxonomy" id="1235557"/>
    <lineage>
        <taxon>Bacteria</taxon>
        <taxon>Pseudomonadati</taxon>
        <taxon>Pseudomonadota</taxon>
        <taxon>Gammaproteobacteria</taxon>
        <taxon>Alteromonadales</taxon>
        <taxon>Alteromonadaceae</taxon>
        <taxon>Paraglaciecola</taxon>
    </lineage>
</organism>
<dbReference type="PANTHER" id="PTHR45453">
    <property type="entry name" value="PHOSPHATE REGULON SENSOR PROTEIN PHOR"/>
    <property type="match status" value="1"/>
</dbReference>
<gene>
    <name evidence="8" type="ORF">RS130_08060</name>
</gene>
<dbReference type="Pfam" id="PF02518">
    <property type="entry name" value="HATPase_c"/>
    <property type="match status" value="1"/>
</dbReference>
<dbReference type="InterPro" id="IPR005467">
    <property type="entry name" value="His_kinase_dom"/>
</dbReference>
<keyword evidence="5" id="KW-0418">Kinase</keyword>
<dbReference type="EC" id="2.7.13.3" evidence="2"/>
<evidence type="ECO:0000259" key="7">
    <source>
        <dbReference type="PROSITE" id="PS50109"/>
    </source>
</evidence>
<dbReference type="Gene3D" id="3.30.565.10">
    <property type="entry name" value="Histidine kinase-like ATPase, C-terminal domain"/>
    <property type="match status" value="1"/>
</dbReference>
<sequence length="189" mass="21252">MQPNDPKAPWSEMHQDVNELERLIQEMLDYSSSGAQLPEMNLAEIPIKQLCQQLVDRIAMSHLQDLHVSVLGDDVNILADEHFIERAIANLLINGARYATSTLNITIEKHANIIQINIEDDGAGVAKNMRDKIFNPFYRPDESRNRLKGGAGLGLAIVKRIVDWHKGKCFVETSQLGGAKFVIQLINHF</sequence>
<protein>
    <recommendedName>
        <fullName evidence="2">histidine kinase</fullName>
        <ecNumber evidence="2">2.7.13.3</ecNumber>
    </recommendedName>
</protein>
<evidence type="ECO:0000313" key="9">
    <source>
        <dbReference type="Proteomes" id="UP001247805"/>
    </source>
</evidence>
<dbReference type="InterPro" id="IPR004358">
    <property type="entry name" value="Sig_transdc_His_kin-like_C"/>
</dbReference>
<dbReference type="InterPro" id="IPR003594">
    <property type="entry name" value="HATPase_dom"/>
</dbReference>
<comment type="caution">
    <text evidence="8">The sequence shown here is derived from an EMBL/GenBank/DDBJ whole genome shotgun (WGS) entry which is preliminary data.</text>
</comment>
<keyword evidence="9" id="KW-1185">Reference proteome</keyword>
<evidence type="ECO:0000256" key="4">
    <source>
        <dbReference type="ARBA" id="ARBA00022679"/>
    </source>
</evidence>
<dbReference type="PROSITE" id="PS50109">
    <property type="entry name" value="HIS_KIN"/>
    <property type="match status" value="1"/>
</dbReference>
<dbReference type="GO" id="GO:0005524">
    <property type="term" value="F:ATP binding"/>
    <property type="evidence" value="ECO:0007669"/>
    <property type="project" value="UniProtKB-KW"/>
</dbReference>
<dbReference type="InterPro" id="IPR050351">
    <property type="entry name" value="BphY/WalK/GraS-like"/>
</dbReference>
<reference evidence="8 9" key="1">
    <citation type="submission" date="2023-10" db="EMBL/GenBank/DDBJ databases">
        <title>Glaciecola aquimarina strain GGW-M5 nov., isolated from a coastal seawater.</title>
        <authorList>
            <person name="Bayburt H."/>
            <person name="Kim J.M."/>
            <person name="Choi B.J."/>
            <person name="Jeon C.O."/>
        </authorList>
    </citation>
    <scope>NUCLEOTIDE SEQUENCE [LARGE SCALE GENOMIC DNA]</scope>
    <source>
        <strain evidence="8 9">KCTC 32108</strain>
    </source>
</reference>
<evidence type="ECO:0000313" key="8">
    <source>
        <dbReference type="EMBL" id="MDU0353886.1"/>
    </source>
</evidence>
<evidence type="ECO:0000256" key="1">
    <source>
        <dbReference type="ARBA" id="ARBA00000085"/>
    </source>
</evidence>
<accession>A0ABU3SV51</accession>
<keyword evidence="8" id="KW-0067">ATP-binding</keyword>
<comment type="catalytic activity">
    <reaction evidence="1">
        <text>ATP + protein L-histidine = ADP + protein N-phospho-L-histidine.</text>
        <dbReference type="EC" id="2.7.13.3"/>
    </reaction>
</comment>
<evidence type="ECO:0000256" key="3">
    <source>
        <dbReference type="ARBA" id="ARBA00022553"/>
    </source>
</evidence>
<evidence type="ECO:0000256" key="2">
    <source>
        <dbReference type="ARBA" id="ARBA00012438"/>
    </source>
</evidence>
<evidence type="ECO:0000256" key="5">
    <source>
        <dbReference type="ARBA" id="ARBA00022777"/>
    </source>
</evidence>
<keyword evidence="4" id="KW-0808">Transferase</keyword>
<feature type="domain" description="Histidine kinase" evidence="7">
    <location>
        <begin position="13"/>
        <end position="189"/>
    </location>
</feature>
<dbReference type="PRINTS" id="PR00344">
    <property type="entry name" value="BCTRLSENSOR"/>
</dbReference>
<dbReference type="Proteomes" id="UP001247805">
    <property type="component" value="Unassembled WGS sequence"/>
</dbReference>